<dbReference type="GO" id="GO:0032259">
    <property type="term" value="P:methylation"/>
    <property type="evidence" value="ECO:0007669"/>
    <property type="project" value="UniProtKB-KW"/>
</dbReference>
<evidence type="ECO:0000313" key="2">
    <source>
        <dbReference type="Proteomes" id="UP000422232"/>
    </source>
</evidence>
<evidence type="ECO:0000313" key="1">
    <source>
        <dbReference type="EMBL" id="QGO06378.1"/>
    </source>
</evidence>
<gene>
    <name evidence="1" type="ORF">Psal009_02289</name>
</gene>
<dbReference type="Gene3D" id="3.40.50.150">
    <property type="entry name" value="Vaccinia Virus protein VP39"/>
    <property type="match status" value="1"/>
</dbReference>
<dbReference type="InterPro" id="IPR050362">
    <property type="entry name" value="Cation-dep_OMT"/>
</dbReference>
<dbReference type="InterPro" id="IPR029063">
    <property type="entry name" value="SAM-dependent_MTases_sf"/>
</dbReference>
<protein>
    <submittedName>
        <fullName evidence="1">O-methyltransferase</fullName>
        <ecNumber evidence="1">2.1.1.-</ecNumber>
    </submittedName>
</protein>
<keyword evidence="2" id="KW-1185">Reference proteome</keyword>
<dbReference type="InterPro" id="IPR002935">
    <property type="entry name" value="SAM_O-MeTrfase"/>
</dbReference>
<dbReference type="CDD" id="cd02440">
    <property type="entry name" value="AdoMet_MTases"/>
    <property type="match status" value="1"/>
</dbReference>
<dbReference type="GO" id="GO:0008757">
    <property type="term" value="F:S-adenosylmethionine-dependent methyltransferase activity"/>
    <property type="evidence" value="ECO:0007669"/>
    <property type="project" value="TreeGrafter"/>
</dbReference>
<dbReference type="Pfam" id="PF01596">
    <property type="entry name" value="Methyltransf_3"/>
    <property type="match status" value="1"/>
</dbReference>
<dbReference type="AlphaFoldDB" id="A0A9Q6LPY9"/>
<dbReference type="SUPFAM" id="SSF53335">
    <property type="entry name" value="S-adenosyl-L-methionine-dependent methyltransferases"/>
    <property type="match status" value="1"/>
</dbReference>
<dbReference type="PANTHER" id="PTHR10509:SF14">
    <property type="entry name" value="CAFFEOYL-COA O-METHYLTRANSFERASE 3-RELATED"/>
    <property type="match status" value="1"/>
</dbReference>
<keyword evidence="1" id="KW-0808">Transferase</keyword>
<reference evidence="1 2" key="1">
    <citation type="submission" date="2019-04" db="EMBL/GenBank/DDBJ databases">
        <title>Complete genome sequencing of Piscirickettsia salmonis strain Psal-009.</title>
        <authorList>
            <person name="Schober I."/>
            <person name="Bunk B."/>
            <person name="Sproer C."/>
            <person name="Carril G.P."/>
            <person name="Riedel T."/>
            <person name="Flores-Herrera P.A."/>
            <person name="Nourdin-Galindo G."/>
            <person name="Marshall S.H."/>
            <person name="Overmann J."/>
        </authorList>
    </citation>
    <scope>NUCLEOTIDE SEQUENCE [LARGE SCALE GENOMIC DNA]</scope>
    <source>
        <strain evidence="1 2">Psal-009</strain>
    </source>
</reference>
<dbReference type="EC" id="2.1.1.-" evidence="1"/>
<accession>A0A9Q6LPY9</accession>
<dbReference type="Proteomes" id="UP000422232">
    <property type="component" value="Chromosome"/>
</dbReference>
<dbReference type="GO" id="GO:0008171">
    <property type="term" value="F:O-methyltransferase activity"/>
    <property type="evidence" value="ECO:0007669"/>
    <property type="project" value="InterPro"/>
</dbReference>
<organism evidence="1 2">
    <name type="scientific">Piscirickettsia salmonis</name>
    <dbReference type="NCBI Taxonomy" id="1238"/>
    <lineage>
        <taxon>Bacteria</taxon>
        <taxon>Pseudomonadati</taxon>
        <taxon>Pseudomonadota</taxon>
        <taxon>Gammaproteobacteria</taxon>
        <taxon>Thiotrichales</taxon>
        <taxon>Piscirickettsiaceae</taxon>
        <taxon>Piscirickettsia</taxon>
    </lineage>
</organism>
<dbReference type="PROSITE" id="PS51682">
    <property type="entry name" value="SAM_OMT_I"/>
    <property type="match status" value="1"/>
</dbReference>
<keyword evidence="1" id="KW-0489">Methyltransferase</keyword>
<dbReference type="EMBL" id="CP038908">
    <property type="protein sequence ID" value="QGO06378.1"/>
    <property type="molecule type" value="Genomic_DNA"/>
</dbReference>
<name>A0A9Q6LPY9_PISSA</name>
<sequence>MKNMPDIVNADIEQYCHEITQPESPLLRELVADTWENMSGPQMMTGRVPAKLLRMLIQLMGAKYVLELGTYTGYSALTIAEALPEDGHVISCDVNPMCKSFSRYYFEQSPHGYKIDLRIAPAFETIMTLPENHFDLVFLDADKANYLKYYEATLSKLVRGGLLVIDNALWYGEVLVPRSKHAIGVHELNAHLTADERVENVLLTIRDGMHLVRKK</sequence>
<proteinExistence type="predicted"/>
<dbReference type="PANTHER" id="PTHR10509">
    <property type="entry name" value="O-METHYLTRANSFERASE-RELATED"/>
    <property type="match status" value="1"/>
</dbReference>
<dbReference type="RefSeq" id="WP_016209822.1">
    <property type="nucleotide sequence ID" value="NZ_PDFD01000052.1"/>
</dbReference>